<accession>A0ABV7VUZ2</accession>
<dbReference type="InterPro" id="IPR036685">
    <property type="entry name" value="YehU-like_sf"/>
</dbReference>
<dbReference type="Pfam" id="PF06794">
    <property type="entry name" value="UPF0270"/>
    <property type="match status" value="1"/>
</dbReference>
<dbReference type="Gene3D" id="1.10.10.610">
    <property type="entry name" value="YehU-like"/>
    <property type="match status" value="1"/>
</dbReference>
<sequence length="94" mass="10528">MTNDLPPQLDDAPEEGVIAVPYQQLSREALDAILEDFVGREGTDYGDYQFSLADKKAQVLAQLESGQATLLFDPVQQTCHIEMTQVLKQHGWHL</sequence>
<evidence type="ECO:0000313" key="3">
    <source>
        <dbReference type="Proteomes" id="UP001595722"/>
    </source>
</evidence>
<organism evidence="2 3">
    <name type="scientific">Bacterioplanoides pacificum</name>
    <dbReference type="NCBI Taxonomy" id="1171596"/>
    <lineage>
        <taxon>Bacteria</taxon>
        <taxon>Pseudomonadati</taxon>
        <taxon>Pseudomonadota</taxon>
        <taxon>Gammaproteobacteria</taxon>
        <taxon>Oceanospirillales</taxon>
        <taxon>Oceanospirillaceae</taxon>
        <taxon>Bacterioplanoides</taxon>
    </lineage>
</organism>
<evidence type="ECO:0000256" key="1">
    <source>
        <dbReference type="ARBA" id="ARBA00006450"/>
    </source>
</evidence>
<evidence type="ECO:0000313" key="2">
    <source>
        <dbReference type="EMBL" id="MFC3680813.1"/>
    </source>
</evidence>
<gene>
    <name evidence="2" type="ORF">ACFOMG_11955</name>
</gene>
<comment type="caution">
    <text evidence="2">The sequence shown here is derived from an EMBL/GenBank/DDBJ whole genome shotgun (WGS) entry which is preliminary data.</text>
</comment>
<protein>
    <submittedName>
        <fullName evidence="2">YheU family protein</fullName>
    </submittedName>
</protein>
<comment type="similarity">
    <text evidence="1">Belongs to the UPF0270 family.</text>
</comment>
<reference evidence="3" key="1">
    <citation type="journal article" date="2019" name="Int. J. Syst. Evol. Microbiol.">
        <title>The Global Catalogue of Microorganisms (GCM) 10K type strain sequencing project: providing services to taxonomists for standard genome sequencing and annotation.</title>
        <authorList>
            <consortium name="The Broad Institute Genomics Platform"/>
            <consortium name="The Broad Institute Genome Sequencing Center for Infectious Disease"/>
            <person name="Wu L."/>
            <person name="Ma J."/>
        </authorList>
    </citation>
    <scope>NUCLEOTIDE SEQUENCE [LARGE SCALE GENOMIC DNA]</scope>
    <source>
        <strain evidence="3">KCTC 42424</strain>
    </source>
</reference>
<dbReference type="RefSeq" id="WP_376866912.1">
    <property type="nucleotide sequence ID" value="NZ_JBHRYB010000013.1"/>
</dbReference>
<dbReference type="EMBL" id="JBHRYB010000013">
    <property type="protein sequence ID" value="MFC3680813.1"/>
    <property type="molecule type" value="Genomic_DNA"/>
</dbReference>
<dbReference type="Proteomes" id="UP001595722">
    <property type="component" value="Unassembled WGS sequence"/>
</dbReference>
<keyword evidence="3" id="KW-1185">Reference proteome</keyword>
<dbReference type="InterPro" id="IPR010648">
    <property type="entry name" value="UPF0270"/>
</dbReference>
<proteinExistence type="inferred from homology"/>
<dbReference type="SUPFAM" id="SSF118001">
    <property type="entry name" value="YehU-like"/>
    <property type="match status" value="1"/>
</dbReference>
<name>A0ABV7VUZ2_9GAMM</name>